<feature type="transmembrane region" description="Helical" evidence="12">
    <location>
        <begin position="49"/>
        <end position="76"/>
    </location>
</feature>
<keyword evidence="11 12" id="KW-0472">Membrane</keyword>
<protein>
    <submittedName>
        <fullName evidence="14">Cytochrome c family protein</fullName>
    </submittedName>
</protein>
<dbReference type="Proteomes" id="UP000002432">
    <property type="component" value="Chromosome"/>
</dbReference>
<evidence type="ECO:0000256" key="10">
    <source>
        <dbReference type="ARBA" id="ARBA00023004"/>
    </source>
</evidence>
<dbReference type="AlphaFoldDB" id="Q1IUJ3"/>
<organism evidence="14 15">
    <name type="scientific">Koribacter versatilis (strain Ellin345)</name>
    <dbReference type="NCBI Taxonomy" id="204669"/>
    <lineage>
        <taxon>Bacteria</taxon>
        <taxon>Pseudomonadati</taxon>
        <taxon>Acidobacteriota</taxon>
        <taxon>Terriglobia</taxon>
        <taxon>Terriglobales</taxon>
        <taxon>Candidatus Korobacteraceae</taxon>
        <taxon>Candidatus Korobacter</taxon>
    </lineage>
</organism>
<keyword evidence="3" id="KW-0813">Transport</keyword>
<evidence type="ECO:0000256" key="11">
    <source>
        <dbReference type="ARBA" id="ARBA00023136"/>
    </source>
</evidence>
<feature type="transmembrane region" description="Helical" evidence="12">
    <location>
        <begin position="17"/>
        <end position="37"/>
    </location>
</feature>
<keyword evidence="4" id="KW-1003">Cell membrane</keyword>
<dbReference type="EnsemblBacteria" id="ABF39457">
    <property type="protein sequence ID" value="ABF39457"/>
    <property type="gene ID" value="Acid345_0452"/>
</dbReference>
<evidence type="ECO:0000256" key="1">
    <source>
        <dbReference type="ARBA" id="ARBA00004236"/>
    </source>
</evidence>
<dbReference type="PANTHER" id="PTHR30333:SF1">
    <property type="entry name" value="CYTOCHROME C-TYPE PROTEIN NAPC"/>
    <property type="match status" value="1"/>
</dbReference>
<evidence type="ECO:0000256" key="2">
    <source>
        <dbReference type="ARBA" id="ARBA00007395"/>
    </source>
</evidence>
<gene>
    <name evidence="14" type="ordered locus">Acid345_0452</name>
</gene>
<evidence type="ECO:0000313" key="14">
    <source>
        <dbReference type="EMBL" id="ABF39457.1"/>
    </source>
</evidence>
<keyword evidence="15" id="KW-1185">Reference proteome</keyword>
<dbReference type="RefSeq" id="WP_011521259.1">
    <property type="nucleotide sequence ID" value="NC_008009.1"/>
</dbReference>
<dbReference type="Pfam" id="PF03264">
    <property type="entry name" value="Cytochrom_NNT"/>
    <property type="match status" value="1"/>
</dbReference>
<dbReference type="GO" id="GO:0005886">
    <property type="term" value="C:plasma membrane"/>
    <property type="evidence" value="ECO:0007669"/>
    <property type="project" value="UniProtKB-SubCell"/>
</dbReference>
<evidence type="ECO:0000256" key="7">
    <source>
        <dbReference type="ARBA" id="ARBA00022723"/>
    </source>
</evidence>
<dbReference type="EMBL" id="CP000360">
    <property type="protein sequence ID" value="ABF39457.1"/>
    <property type="molecule type" value="Genomic_DNA"/>
</dbReference>
<evidence type="ECO:0000313" key="15">
    <source>
        <dbReference type="Proteomes" id="UP000002432"/>
    </source>
</evidence>
<evidence type="ECO:0000256" key="12">
    <source>
        <dbReference type="SAM" id="Phobius"/>
    </source>
</evidence>
<dbReference type="GO" id="GO:0009061">
    <property type="term" value="P:anaerobic respiration"/>
    <property type="evidence" value="ECO:0007669"/>
    <property type="project" value="TreeGrafter"/>
</dbReference>
<accession>Q1IUJ3</accession>
<keyword evidence="8" id="KW-0249">Electron transport</keyword>
<dbReference type="SUPFAM" id="SSF48695">
    <property type="entry name" value="Multiheme cytochromes"/>
    <property type="match status" value="1"/>
</dbReference>
<sequence>MPEPNQRPTWFLISQHWLSVTGVVLVITAVLTWIFILPVQLRGHVDNPYAGLVAFVLLPVVFFGGLVLTPIGLFLAKRRIRHGFSSGGFDRKNALRRIAIVVGVTTVLNILIGTQVSYRAVSHMETPQFCGGTCHVMAPEYAAYQNSPHSRVECVGCHVAPGASGWVSSKAAGTRQLVETILKSSPKPIPSAIETNRLVPARETCEHCHWPEKFSGVNLRVLTKYAPDETNTRTQTVLLMMVGGDKYKGIHGAHVGPGIHIRFAASDPKRQTITRVQYENESSGLKEEFVASDSQKAAPDGTATIEMQCVDCHNRPTHTFEMPEPGLDKALALGEIAVTLPYVKKESAQLLQATYTSQAEASEKIPSQLNAYYQQNYPSVYSQRGAEVDRAGKAVLAIYNRNVFPELGVTWGTYPNNLGHTESPGCFRCHDGSHTSSSGKTIPQDCNSCHEPLAMDEASPEILQKLGIAERISALQRK</sequence>
<keyword evidence="5" id="KW-0349">Heme</keyword>
<dbReference type="InterPro" id="IPR038266">
    <property type="entry name" value="NapC/NirT_cytc_sf"/>
</dbReference>
<evidence type="ECO:0000256" key="9">
    <source>
        <dbReference type="ARBA" id="ARBA00022989"/>
    </source>
</evidence>
<keyword evidence="10" id="KW-0408">Iron</keyword>
<evidence type="ECO:0000259" key="13">
    <source>
        <dbReference type="Pfam" id="PF03264"/>
    </source>
</evidence>
<reference evidence="14 15" key="1">
    <citation type="journal article" date="2009" name="Appl. Environ. Microbiol.">
        <title>Three genomes from the phylum Acidobacteria provide insight into the lifestyles of these microorganisms in soils.</title>
        <authorList>
            <person name="Ward N.L."/>
            <person name="Challacombe J.F."/>
            <person name="Janssen P.H."/>
            <person name="Henrissat B."/>
            <person name="Coutinho P.M."/>
            <person name="Wu M."/>
            <person name="Xie G."/>
            <person name="Haft D.H."/>
            <person name="Sait M."/>
            <person name="Badger J."/>
            <person name="Barabote R.D."/>
            <person name="Bradley B."/>
            <person name="Brettin T.S."/>
            <person name="Brinkac L.M."/>
            <person name="Bruce D."/>
            <person name="Creasy T."/>
            <person name="Daugherty S.C."/>
            <person name="Davidsen T.M."/>
            <person name="DeBoy R.T."/>
            <person name="Detter J.C."/>
            <person name="Dodson R.J."/>
            <person name="Durkin A.S."/>
            <person name="Ganapathy A."/>
            <person name="Gwinn-Giglio M."/>
            <person name="Han C.S."/>
            <person name="Khouri H."/>
            <person name="Kiss H."/>
            <person name="Kothari S.P."/>
            <person name="Madupu R."/>
            <person name="Nelson K.E."/>
            <person name="Nelson W.C."/>
            <person name="Paulsen I."/>
            <person name="Penn K."/>
            <person name="Ren Q."/>
            <person name="Rosovitz M.J."/>
            <person name="Selengut J.D."/>
            <person name="Shrivastava S."/>
            <person name="Sullivan S.A."/>
            <person name="Tapia R."/>
            <person name="Thompson L.S."/>
            <person name="Watkins K.L."/>
            <person name="Yang Q."/>
            <person name="Yu C."/>
            <person name="Zafar N."/>
            <person name="Zhou L."/>
            <person name="Kuske C.R."/>
        </authorList>
    </citation>
    <scope>NUCLEOTIDE SEQUENCE [LARGE SCALE GENOMIC DNA]</scope>
    <source>
        <strain evidence="14 15">Ellin345</strain>
    </source>
</reference>
<dbReference type="Gene3D" id="1.10.3820.10">
    <property type="entry name" value="Di-heme elbow motif domain"/>
    <property type="match status" value="1"/>
</dbReference>
<keyword evidence="9 12" id="KW-1133">Transmembrane helix</keyword>
<dbReference type="eggNOG" id="COG3005">
    <property type="taxonomic scope" value="Bacteria"/>
</dbReference>
<evidence type="ECO:0000256" key="6">
    <source>
        <dbReference type="ARBA" id="ARBA00022692"/>
    </source>
</evidence>
<dbReference type="InterPro" id="IPR036280">
    <property type="entry name" value="Multihaem_cyt_sf"/>
</dbReference>
<evidence type="ECO:0000256" key="4">
    <source>
        <dbReference type="ARBA" id="ARBA00022475"/>
    </source>
</evidence>
<evidence type="ECO:0000256" key="3">
    <source>
        <dbReference type="ARBA" id="ARBA00022448"/>
    </source>
</evidence>
<proteinExistence type="inferred from homology"/>
<evidence type="ECO:0000256" key="5">
    <source>
        <dbReference type="ARBA" id="ARBA00022617"/>
    </source>
</evidence>
<feature type="domain" description="NapC/NirT cytochrome c N-terminal" evidence="13">
    <location>
        <begin position="100"/>
        <end position="186"/>
    </location>
</feature>
<comment type="similarity">
    <text evidence="2">Belongs to the NapC/NirT/NrfH family.</text>
</comment>
<evidence type="ECO:0000256" key="8">
    <source>
        <dbReference type="ARBA" id="ARBA00022982"/>
    </source>
</evidence>
<keyword evidence="6 12" id="KW-0812">Transmembrane</keyword>
<dbReference type="GO" id="GO:0046872">
    <property type="term" value="F:metal ion binding"/>
    <property type="evidence" value="ECO:0007669"/>
    <property type="project" value="UniProtKB-KW"/>
</dbReference>
<name>Q1IUJ3_KORVE</name>
<dbReference type="KEGG" id="aba:Acid345_0452"/>
<dbReference type="PANTHER" id="PTHR30333">
    <property type="entry name" value="CYTOCHROME C-TYPE PROTEIN"/>
    <property type="match status" value="1"/>
</dbReference>
<keyword evidence="7" id="KW-0479">Metal-binding</keyword>
<comment type="subcellular location">
    <subcellularLocation>
        <location evidence="1">Cell membrane</location>
    </subcellularLocation>
</comment>
<dbReference type="GO" id="GO:0009055">
    <property type="term" value="F:electron transfer activity"/>
    <property type="evidence" value="ECO:0007669"/>
    <property type="project" value="TreeGrafter"/>
</dbReference>
<feature type="transmembrane region" description="Helical" evidence="12">
    <location>
        <begin position="97"/>
        <end position="118"/>
    </location>
</feature>
<dbReference type="HOGENOM" id="CLU_543785_0_0_0"/>
<dbReference type="STRING" id="204669.Acid345_0452"/>
<dbReference type="InterPro" id="IPR005126">
    <property type="entry name" value="NapC/NirT_cyt_c_N"/>
</dbReference>
<dbReference type="InterPro" id="IPR051174">
    <property type="entry name" value="Cytochrome_c-type_ET"/>
</dbReference>